<evidence type="ECO:0000259" key="2">
    <source>
        <dbReference type="Pfam" id="PF20441"/>
    </source>
</evidence>
<dbReference type="InterPro" id="IPR027417">
    <property type="entry name" value="P-loop_NTPase"/>
</dbReference>
<dbReference type="Pfam" id="PF03354">
    <property type="entry name" value="TerL_ATPase"/>
    <property type="match status" value="1"/>
</dbReference>
<evidence type="ECO:0000313" key="4">
    <source>
        <dbReference type="Proteomes" id="UP000022082"/>
    </source>
</evidence>
<dbReference type="PANTHER" id="PTHR41287:SF1">
    <property type="entry name" value="PROTEIN YMFN"/>
    <property type="match status" value="1"/>
</dbReference>
<evidence type="ECO:0000313" key="3">
    <source>
        <dbReference type="EMBL" id="EXZ29186.1"/>
    </source>
</evidence>
<sequence>MTMNKEELIQLKTATVDALRSVDINSYQLDKADIRLNTYIAGCIGNPEAHNLYELLAIRRFFYLLDKYDFRPGKVRRFIVFYEKLKFSGTKGLTRYKLTPVQVFQFTNILGFYRPGTNKRLIRDALLFVPRKFSKTTSIASLAVFDLLFGDANAQAYVAANSYNQAKICFDEIRNILKALDRKLRHFKINREIINNKIKGKTSFARCLASSPDKREGFNASRVIEEKYSKADSAALKNVLTSSMGARLNPLTIVITTASDKHTTPFTEMLSIYKAILRGEAENDSIFAHIFEPDIDDEEGDPATWYKVQPHMGITVYEDFYKDAYQKALYSAPDALEFRTKLLNIFAVNSETKWIEAREIEERYKAIPVDKITSHPPTMVGVDLSVRDDFSTVTYNIYSPDTKSFHSVTDYYFPEGALPGHPNRELYEGWVKAGYLKLCPGEVIDYEMIVNDILARAKYLKILGIGYDPYKSAEFVNLLSASVGYANDYISPVKQTYGTFTSPIESFELALHRNKITFDPNPITPYCFGNAVLDEDRNMNKKPIKRTHNSKIDSTITNLMTFYLFNTYTN</sequence>
<dbReference type="EMBL" id="JGDJ01000170">
    <property type="protein sequence ID" value="EXZ29186.1"/>
    <property type="molecule type" value="Genomic_DNA"/>
</dbReference>
<dbReference type="GO" id="GO:0004519">
    <property type="term" value="F:endonuclease activity"/>
    <property type="evidence" value="ECO:0007669"/>
    <property type="project" value="InterPro"/>
</dbReference>
<comment type="caution">
    <text evidence="3">The sequence shown here is derived from an EMBL/GenBank/DDBJ whole genome shotgun (WGS) entry which is preliminary data.</text>
</comment>
<feature type="domain" description="Terminase large subunit-like ATPase" evidence="1">
    <location>
        <begin position="100"/>
        <end position="268"/>
    </location>
</feature>
<dbReference type="Gene3D" id="3.40.50.300">
    <property type="entry name" value="P-loop containing nucleotide triphosphate hydrolases"/>
    <property type="match status" value="1"/>
</dbReference>
<dbReference type="PATRIC" id="fig|1339327.3.peg.2261"/>
<feature type="domain" description="Terminase large subunit-like endonuclease" evidence="2">
    <location>
        <begin position="282"/>
        <end position="563"/>
    </location>
</feature>
<dbReference type="PANTHER" id="PTHR41287">
    <property type="match status" value="1"/>
</dbReference>
<dbReference type="AlphaFoldDB" id="A0A016ALH3"/>
<gene>
    <name evidence="3" type="ORF">M136_1619</name>
</gene>
<protein>
    <submittedName>
        <fullName evidence="3">Phage Terminase family protein</fullName>
    </submittedName>
</protein>
<name>A0A016ALH3_BACFG</name>
<proteinExistence type="predicted"/>
<accession>A0A016ALH3</accession>
<organism evidence="3 4">
    <name type="scientific">Bacteroides fragilis str. S36L11</name>
    <dbReference type="NCBI Taxonomy" id="1339327"/>
    <lineage>
        <taxon>Bacteria</taxon>
        <taxon>Pseudomonadati</taxon>
        <taxon>Bacteroidota</taxon>
        <taxon>Bacteroidia</taxon>
        <taxon>Bacteroidales</taxon>
        <taxon>Bacteroidaceae</taxon>
        <taxon>Bacteroides</taxon>
    </lineage>
</organism>
<dbReference type="Pfam" id="PF20441">
    <property type="entry name" value="TerL_nuclease"/>
    <property type="match status" value="1"/>
</dbReference>
<dbReference type="InterPro" id="IPR046461">
    <property type="entry name" value="TerL_ATPase"/>
</dbReference>
<dbReference type="InterPro" id="IPR046462">
    <property type="entry name" value="TerL_nuclease"/>
</dbReference>
<reference evidence="3 4" key="1">
    <citation type="submission" date="2014-02" db="EMBL/GenBank/DDBJ databases">
        <authorList>
            <person name="Sears C."/>
            <person name="Carroll K."/>
            <person name="Sack B.R."/>
            <person name="Qadri F."/>
            <person name="Myers L.L."/>
            <person name="Chung G.-T."/>
            <person name="Escheverria P."/>
            <person name="Fraser C.M."/>
            <person name="Sadzewicz L."/>
            <person name="Shefchek K.A."/>
            <person name="Tallon L."/>
            <person name="Das S.P."/>
            <person name="Daugherty S."/>
            <person name="Mongodin E.F."/>
        </authorList>
    </citation>
    <scope>NUCLEOTIDE SEQUENCE [LARGE SCALE GENOMIC DNA]</scope>
    <source>
        <strain evidence="3 4">S36L11</strain>
    </source>
</reference>
<dbReference type="InterPro" id="IPR005021">
    <property type="entry name" value="Terminase_largesu-like"/>
</dbReference>
<dbReference type="Proteomes" id="UP000022082">
    <property type="component" value="Unassembled WGS sequence"/>
</dbReference>
<evidence type="ECO:0000259" key="1">
    <source>
        <dbReference type="Pfam" id="PF03354"/>
    </source>
</evidence>